<dbReference type="Proteomes" id="UP001321473">
    <property type="component" value="Unassembled WGS sequence"/>
</dbReference>
<dbReference type="Pfam" id="PF13424">
    <property type="entry name" value="TPR_12"/>
    <property type="match status" value="1"/>
</dbReference>
<evidence type="ECO:0000256" key="1">
    <source>
        <dbReference type="PROSITE-ProRule" id="PRU00339"/>
    </source>
</evidence>
<dbReference type="SUPFAM" id="SSF48452">
    <property type="entry name" value="TPR-like"/>
    <property type="match status" value="1"/>
</dbReference>
<feature type="region of interest" description="Disordered" evidence="2">
    <location>
        <begin position="81"/>
        <end position="126"/>
    </location>
</feature>
<reference evidence="3 4" key="1">
    <citation type="journal article" date="2023" name="Arcadia Sci">
        <title>De novo assembly of a long-read Amblyomma americanum tick genome.</title>
        <authorList>
            <person name="Chou S."/>
            <person name="Poskanzer K.E."/>
            <person name="Rollins M."/>
            <person name="Thuy-Boun P.S."/>
        </authorList>
    </citation>
    <scope>NUCLEOTIDE SEQUENCE [LARGE SCALE GENOMIC DNA]</scope>
    <source>
        <strain evidence="3">F_SG_1</strain>
        <tissue evidence="3">Salivary glands</tissue>
    </source>
</reference>
<feature type="compositionally biased region" description="Low complexity" evidence="2">
    <location>
        <begin position="91"/>
        <end position="103"/>
    </location>
</feature>
<feature type="repeat" description="TPR" evidence="1">
    <location>
        <begin position="348"/>
        <end position="381"/>
    </location>
</feature>
<dbReference type="AlphaFoldDB" id="A0AAQ4EUZ2"/>
<dbReference type="GO" id="GO:0097730">
    <property type="term" value="C:non-motile cilium"/>
    <property type="evidence" value="ECO:0007669"/>
    <property type="project" value="TreeGrafter"/>
</dbReference>
<keyword evidence="4" id="KW-1185">Reference proteome</keyword>
<evidence type="ECO:0008006" key="5">
    <source>
        <dbReference type="Google" id="ProtNLM"/>
    </source>
</evidence>
<dbReference type="PANTHER" id="PTHR44177:SF1">
    <property type="entry name" value="TETRATRICOPEPTIDE REPEAT PROTEIN 8"/>
    <property type="match status" value="1"/>
</dbReference>
<evidence type="ECO:0000313" key="4">
    <source>
        <dbReference type="Proteomes" id="UP001321473"/>
    </source>
</evidence>
<protein>
    <recommendedName>
        <fullName evidence="5">Tetratricopeptide repeat protein 8</fullName>
    </recommendedName>
</protein>
<evidence type="ECO:0000256" key="2">
    <source>
        <dbReference type="SAM" id="MobiDB-lite"/>
    </source>
</evidence>
<dbReference type="InterPro" id="IPR028796">
    <property type="entry name" value="BBS8"/>
</dbReference>
<dbReference type="PANTHER" id="PTHR44177">
    <property type="entry name" value="TETRATRICOPEPTIDE REPEAT PROTEIN 8"/>
    <property type="match status" value="1"/>
</dbReference>
<dbReference type="GO" id="GO:1905515">
    <property type="term" value="P:non-motile cilium assembly"/>
    <property type="evidence" value="ECO:0007669"/>
    <property type="project" value="InterPro"/>
</dbReference>
<dbReference type="SMART" id="SM00028">
    <property type="entry name" value="TPR"/>
    <property type="match status" value="5"/>
</dbReference>
<organism evidence="3 4">
    <name type="scientific">Amblyomma americanum</name>
    <name type="common">Lone star tick</name>
    <dbReference type="NCBI Taxonomy" id="6943"/>
    <lineage>
        <taxon>Eukaryota</taxon>
        <taxon>Metazoa</taxon>
        <taxon>Ecdysozoa</taxon>
        <taxon>Arthropoda</taxon>
        <taxon>Chelicerata</taxon>
        <taxon>Arachnida</taxon>
        <taxon>Acari</taxon>
        <taxon>Parasitiformes</taxon>
        <taxon>Ixodida</taxon>
        <taxon>Ixodoidea</taxon>
        <taxon>Ixodidae</taxon>
        <taxon>Amblyomminae</taxon>
        <taxon>Amblyomma</taxon>
    </lineage>
</organism>
<accession>A0AAQ4EUZ2</accession>
<dbReference type="GO" id="GO:0034464">
    <property type="term" value="C:BBSome"/>
    <property type="evidence" value="ECO:0007669"/>
    <property type="project" value="InterPro"/>
</dbReference>
<gene>
    <name evidence="3" type="ORF">V5799_019990</name>
</gene>
<dbReference type="InterPro" id="IPR019734">
    <property type="entry name" value="TPR_rpt"/>
</dbReference>
<comment type="caution">
    <text evidence="3">The sequence shown here is derived from an EMBL/GenBank/DDBJ whole genome shotgun (WGS) entry which is preliminary data.</text>
</comment>
<dbReference type="PROSITE" id="PS50005">
    <property type="entry name" value="TPR"/>
    <property type="match status" value="2"/>
</dbReference>
<proteinExistence type="predicted"/>
<keyword evidence="1" id="KW-0802">TPR repeat</keyword>
<sequence>MAAAAVVALEPVQQALSLYRRRHFSECAELCERHSSSSSSEPQLLQWLGVLALTQHAWLDELELDGLQPLAEELLDNQATAQTGRPGTSLRAPAPATAATGRPVTREGRPLTGMRRRPQSRAVSTAQLGVERALRTAAGPGTAARTGRPSTAAPAVLQDLGRLGAASSGWPDKPWLAKPLFRFLYHHRGDVRQALELSGGGGGHDRASDCCGWWSLQRGRCLLRLGMLREAEHQFRRAAEAGDPLPRAHLWLARVQLQMDQPLAAVEAYRRGLDKFPNEAALVAPMARVYEGLHDLQRSAKLYRELLCQDAVHVEAIACVATHHFYADQPEMALRFYRRLLQLGMPTAELYNNLALCCFYAQQYDMALTCFDRALALAEDQVLADVWYNLGLVALSSGDKTLATRSFRLALVYDNGHAESYNNLGVLELANGNVDQATAYFVTAGEMAPELCEAHYNHALVLKQTGDLQGCARAASKCGQHAASADLLQKVQAFFQSH</sequence>
<feature type="repeat" description="TPR" evidence="1">
    <location>
        <begin position="418"/>
        <end position="451"/>
    </location>
</feature>
<dbReference type="InterPro" id="IPR011990">
    <property type="entry name" value="TPR-like_helical_dom_sf"/>
</dbReference>
<name>A0AAQ4EUZ2_AMBAM</name>
<dbReference type="GO" id="GO:0036064">
    <property type="term" value="C:ciliary basal body"/>
    <property type="evidence" value="ECO:0007669"/>
    <property type="project" value="TreeGrafter"/>
</dbReference>
<dbReference type="EMBL" id="JARKHS020010496">
    <property type="protein sequence ID" value="KAK8778664.1"/>
    <property type="molecule type" value="Genomic_DNA"/>
</dbReference>
<evidence type="ECO:0000313" key="3">
    <source>
        <dbReference type="EMBL" id="KAK8778664.1"/>
    </source>
</evidence>
<dbReference type="Gene3D" id="1.25.40.10">
    <property type="entry name" value="Tetratricopeptide repeat domain"/>
    <property type="match status" value="1"/>
</dbReference>
<dbReference type="Pfam" id="PF13432">
    <property type="entry name" value="TPR_16"/>
    <property type="match status" value="1"/>
</dbReference>